<feature type="domain" description="UvrD-like helicase ATP-binding" evidence="13">
    <location>
        <begin position="1"/>
        <end position="267"/>
    </location>
</feature>
<dbReference type="GO" id="GO:0003677">
    <property type="term" value="F:DNA binding"/>
    <property type="evidence" value="ECO:0007669"/>
    <property type="project" value="UniProtKB-KW"/>
</dbReference>
<dbReference type="PROSITE" id="PS51198">
    <property type="entry name" value="UVRD_HELICASE_ATP_BIND"/>
    <property type="match status" value="1"/>
</dbReference>
<comment type="catalytic activity">
    <reaction evidence="8">
        <text>Couples ATP hydrolysis with the unwinding of duplex DNA by translocating in the 3'-5' direction.</text>
        <dbReference type="EC" id="5.6.2.4"/>
    </reaction>
</comment>
<evidence type="ECO:0000256" key="2">
    <source>
        <dbReference type="ARBA" id="ARBA00022741"/>
    </source>
</evidence>
<dbReference type="PROSITE" id="PS51217">
    <property type="entry name" value="UVRD_HELICASE_CTER"/>
    <property type="match status" value="1"/>
</dbReference>
<evidence type="ECO:0000256" key="1">
    <source>
        <dbReference type="ARBA" id="ARBA00009922"/>
    </source>
</evidence>
<sequence>MLAGAGSGKTRVITHRIARLVKERMVPPDRILAVSFTNKAAEEMAERMAPLVGKERAAKLWLSTFHSFGVRFLQEEARTMLGDTGDGRARFVIFDQADALGLVREIVKREGLADRKLDLWSVHARISLWKNKSLGPDEVPKSGGGEYDEVARDVYPHYEAALRSMRAFDFDDLVLAPVRFLKQRDDVRQKWRERFRYMLIDEFQDTNKVQLDLVRLLANERSNVCVVGDDDQSIYGWRGAEVTNILDFDRFFPGATIVKLEQNYRSRAPICEIANAAIGRSSMRRLGKVLRATKGGGEMVRLCQVGDVEQEARFVAKEIRRLRADHGIKSSDVAVLYRSNLQARAIEEELRVEGVPYQVYGGTQFFDRKQVKDAVAYLRCVVHRQDELSLRRILNYPTRGIGDTTVTRVERWAMAKGVPFYDAVFRMDHIPDVPDAAKRGAAQLAAAFAEARERFATGTGLAASALSMFDRVGLVRELKESGDKDQQQRWGDVEYVLRSLERYEKTEAKERPSLATFLHRITMRFGDEEEAAGEKVTLSSLHGSKGLEWPVVFLIGLNEGTLPHSRTTDPKVTEAAPTDVEEERRLFYVGVTRAQERLYLCRPIRREMRGKQIPLTPSRFLEGLPEALIEKVEHDDRAPVAHDEAVDLADALLARLRGG</sequence>
<evidence type="ECO:0000313" key="15">
    <source>
        <dbReference type="EMBL" id="AKF11130.1"/>
    </source>
</evidence>
<dbReference type="InterPro" id="IPR013986">
    <property type="entry name" value="DExx_box_DNA_helicase_dom_sf"/>
</dbReference>
<dbReference type="STRING" id="927083.DB32_008279"/>
<accession>A0A0F6W9X1</accession>
<keyword evidence="6" id="KW-0238">DNA-binding</keyword>
<dbReference type="GO" id="GO:0005829">
    <property type="term" value="C:cytosol"/>
    <property type="evidence" value="ECO:0007669"/>
    <property type="project" value="TreeGrafter"/>
</dbReference>
<gene>
    <name evidence="15" type="ORF">DB32_008279</name>
</gene>
<reference evidence="15 16" key="1">
    <citation type="submission" date="2015-03" db="EMBL/GenBank/DDBJ databases">
        <title>Genome assembly of Sandaracinus amylolyticus DSM 53668.</title>
        <authorList>
            <person name="Sharma G."/>
            <person name="Subramanian S."/>
        </authorList>
    </citation>
    <scope>NUCLEOTIDE SEQUENCE [LARGE SCALE GENOMIC DNA]</scope>
    <source>
        <strain evidence="15 16">DSM 53668</strain>
    </source>
</reference>
<keyword evidence="3 12" id="KW-0378">Hydrolase</keyword>
<dbReference type="InterPro" id="IPR000212">
    <property type="entry name" value="DNA_helicase_UvrD/REP"/>
</dbReference>
<dbReference type="GO" id="GO:0005524">
    <property type="term" value="F:ATP binding"/>
    <property type="evidence" value="ECO:0007669"/>
    <property type="project" value="UniProtKB-UniRule"/>
</dbReference>
<dbReference type="Pfam" id="PF13361">
    <property type="entry name" value="UvrD_C"/>
    <property type="match status" value="2"/>
</dbReference>
<dbReference type="CDD" id="cd17932">
    <property type="entry name" value="DEXQc_UvrD"/>
    <property type="match status" value="1"/>
</dbReference>
<feature type="domain" description="UvrD-like helicase C-terminal" evidence="14">
    <location>
        <begin position="268"/>
        <end position="546"/>
    </location>
</feature>
<dbReference type="InterPro" id="IPR014017">
    <property type="entry name" value="DNA_helicase_UvrD-like_C"/>
</dbReference>
<dbReference type="GO" id="GO:0000725">
    <property type="term" value="P:recombinational repair"/>
    <property type="evidence" value="ECO:0007669"/>
    <property type="project" value="TreeGrafter"/>
</dbReference>
<evidence type="ECO:0000256" key="7">
    <source>
        <dbReference type="ARBA" id="ARBA00023235"/>
    </source>
</evidence>
<evidence type="ECO:0000256" key="4">
    <source>
        <dbReference type="ARBA" id="ARBA00022806"/>
    </source>
</evidence>
<evidence type="ECO:0000313" key="16">
    <source>
        <dbReference type="Proteomes" id="UP000034883"/>
    </source>
</evidence>
<keyword evidence="2 12" id="KW-0547">Nucleotide-binding</keyword>
<evidence type="ECO:0000259" key="13">
    <source>
        <dbReference type="PROSITE" id="PS51198"/>
    </source>
</evidence>
<evidence type="ECO:0000256" key="6">
    <source>
        <dbReference type="ARBA" id="ARBA00023125"/>
    </source>
</evidence>
<dbReference type="EC" id="5.6.2.4" evidence="9"/>
<evidence type="ECO:0000256" key="12">
    <source>
        <dbReference type="PROSITE-ProRule" id="PRU00560"/>
    </source>
</evidence>
<protein>
    <recommendedName>
        <fullName evidence="9">DNA 3'-5' helicase</fullName>
        <ecNumber evidence="9">5.6.2.4</ecNumber>
    </recommendedName>
    <alternativeName>
        <fullName evidence="10">DNA 3'-5' helicase II</fullName>
    </alternativeName>
</protein>
<dbReference type="Gene3D" id="1.10.486.10">
    <property type="entry name" value="PCRA, domain 4"/>
    <property type="match status" value="1"/>
</dbReference>
<evidence type="ECO:0000256" key="10">
    <source>
        <dbReference type="ARBA" id="ARBA00034923"/>
    </source>
</evidence>
<evidence type="ECO:0000256" key="11">
    <source>
        <dbReference type="ARBA" id="ARBA00048988"/>
    </source>
</evidence>
<dbReference type="Proteomes" id="UP000034883">
    <property type="component" value="Chromosome"/>
</dbReference>
<keyword evidence="7" id="KW-0413">Isomerase</keyword>
<dbReference type="Pfam" id="PF00580">
    <property type="entry name" value="UvrD-helicase"/>
    <property type="match status" value="1"/>
</dbReference>
<keyword evidence="5 12" id="KW-0067">ATP-binding</keyword>
<dbReference type="PANTHER" id="PTHR11070">
    <property type="entry name" value="UVRD / RECB / PCRA DNA HELICASE FAMILY MEMBER"/>
    <property type="match status" value="1"/>
</dbReference>
<keyword evidence="16" id="KW-1185">Reference proteome</keyword>
<dbReference type="Gene3D" id="3.40.50.300">
    <property type="entry name" value="P-loop containing nucleotide triphosphate hydrolases"/>
    <property type="match status" value="2"/>
</dbReference>
<proteinExistence type="inferred from homology"/>
<dbReference type="InterPro" id="IPR027417">
    <property type="entry name" value="P-loop_NTPase"/>
</dbReference>
<dbReference type="PANTHER" id="PTHR11070:SF2">
    <property type="entry name" value="ATP-DEPENDENT DNA HELICASE SRS2"/>
    <property type="match status" value="1"/>
</dbReference>
<dbReference type="SUPFAM" id="SSF52540">
    <property type="entry name" value="P-loop containing nucleoside triphosphate hydrolases"/>
    <property type="match status" value="1"/>
</dbReference>
<dbReference type="Gene3D" id="1.10.10.160">
    <property type="match status" value="1"/>
</dbReference>
<evidence type="ECO:0000256" key="8">
    <source>
        <dbReference type="ARBA" id="ARBA00034617"/>
    </source>
</evidence>
<dbReference type="InterPro" id="IPR014016">
    <property type="entry name" value="UvrD-like_ATP-bd"/>
</dbReference>
<organism evidence="15 16">
    <name type="scientific">Sandaracinus amylolyticus</name>
    <dbReference type="NCBI Taxonomy" id="927083"/>
    <lineage>
        <taxon>Bacteria</taxon>
        <taxon>Pseudomonadati</taxon>
        <taxon>Myxococcota</taxon>
        <taxon>Polyangia</taxon>
        <taxon>Polyangiales</taxon>
        <taxon>Sandaracinaceae</taxon>
        <taxon>Sandaracinus</taxon>
    </lineage>
</organism>
<dbReference type="AlphaFoldDB" id="A0A0F6W9X1"/>
<dbReference type="EMBL" id="CP011125">
    <property type="protein sequence ID" value="AKF11130.1"/>
    <property type="molecule type" value="Genomic_DNA"/>
</dbReference>
<dbReference type="GO" id="GO:0016887">
    <property type="term" value="F:ATP hydrolysis activity"/>
    <property type="evidence" value="ECO:0007669"/>
    <property type="project" value="RHEA"/>
</dbReference>
<evidence type="ECO:0000256" key="5">
    <source>
        <dbReference type="ARBA" id="ARBA00022840"/>
    </source>
</evidence>
<evidence type="ECO:0000256" key="3">
    <source>
        <dbReference type="ARBA" id="ARBA00022801"/>
    </source>
</evidence>
<evidence type="ECO:0000256" key="9">
    <source>
        <dbReference type="ARBA" id="ARBA00034808"/>
    </source>
</evidence>
<name>A0A0F6W9X1_9BACT</name>
<dbReference type="GO" id="GO:0043138">
    <property type="term" value="F:3'-5' DNA helicase activity"/>
    <property type="evidence" value="ECO:0007669"/>
    <property type="project" value="UniProtKB-EC"/>
</dbReference>
<comment type="similarity">
    <text evidence="1">Belongs to the helicase family. UvrD subfamily.</text>
</comment>
<keyword evidence="4 12" id="KW-0347">Helicase</keyword>
<dbReference type="CDD" id="cd18807">
    <property type="entry name" value="SF1_C_UvrD"/>
    <property type="match status" value="1"/>
</dbReference>
<evidence type="ECO:0000259" key="14">
    <source>
        <dbReference type="PROSITE" id="PS51217"/>
    </source>
</evidence>
<feature type="binding site" evidence="12">
    <location>
        <begin position="3"/>
        <end position="10"/>
    </location>
    <ligand>
        <name>ATP</name>
        <dbReference type="ChEBI" id="CHEBI:30616"/>
    </ligand>
</feature>
<dbReference type="KEGG" id="samy:DB32_008279"/>
<comment type="catalytic activity">
    <reaction evidence="11">
        <text>ATP + H2O = ADP + phosphate + H(+)</text>
        <dbReference type="Rhea" id="RHEA:13065"/>
        <dbReference type="ChEBI" id="CHEBI:15377"/>
        <dbReference type="ChEBI" id="CHEBI:15378"/>
        <dbReference type="ChEBI" id="CHEBI:30616"/>
        <dbReference type="ChEBI" id="CHEBI:43474"/>
        <dbReference type="ChEBI" id="CHEBI:456216"/>
        <dbReference type="EC" id="5.6.2.4"/>
    </reaction>
</comment>